<feature type="region of interest" description="Disordered" evidence="1">
    <location>
        <begin position="523"/>
        <end position="542"/>
    </location>
</feature>
<gene>
    <name evidence="2" type="ORF">GGX14DRAFT_392804</name>
</gene>
<dbReference type="AlphaFoldDB" id="A0AAD6VIS6"/>
<evidence type="ECO:0000256" key="1">
    <source>
        <dbReference type="SAM" id="MobiDB-lite"/>
    </source>
</evidence>
<protein>
    <submittedName>
        <fullName evidence="2">Uncharacterized protein</fullName>
    </submittedName>
</protein>
<feature type="region of interest" description="Disordered" evidence="1">
    <location>
        <begin position="206"/>
        <end position="237"/>
    </location>
</feature>
<feature type="compositionally biased region" description="Low complexity" evidence="1">
    <location>
        <begin position="377"/>
        <end position="387"/>
    </location>
</feature>
<sequence length="574" mass="60920">MQRESRHPLNRRLKTPGSVQWIFNFTTSVGDNSFSIGSLVIQSNSHCILVTTHWNLTWPIPRRRSVARVPATLVSAKASVGPPEATGSLIIPPTPFSPRDTWPDAKTDEAAYTARASGIWEGKNAGDHAVMGFSPNKQSPAINSHERLNELHFAVVGLRVTLVLVGWGARMVSHTFACTTQRLPACPPPATHVRTPVPRGTCSSSHVGEWHARSPSTSPVYASTAGRLSRTPGTNDHMLGSDAHPFLAHLAPRTPGPANELNQRGRGVAASAVHTQRRATPSASCGLCTPAHTNTLVRGSGAGTGRHLYAQTVRKAFVSAGRTVRGPAQSAQPAAPERTSSCAWRRMVRDGQGWVSEAMTERDRSRTTAQRGEGRLRAAARTPPLRACTRETPGSRAALAGPPTAGPPAAGPQALQRRRAPRDRPRGALVEPGAVQARASVSRTRPQTRSPPPRSASISASASASHNRSGSRSCSRSPGPRMPVDGLPPLLELGILAVGLMPGMGKGFAEREDVDGRARRLYNENTSRDSKSAVPPAGGVDGGIDGDSVKQVVPSLSGILVLLCVEVRYSDQRG</sequence>
<feature type="compositionally biased region" description="Basic and acidic residues" evidence="1">
    <location>
        <begin position="359"/>
        <end position="376"/>
    </location>
</feature>
<dbReference type="Proteomes" id="UP001219525">
    <property type="component" value="Unassembled WGS sequence"/>
</dbReference>
<proteinExistence type="predicted"/>
<accession>A0AAD6VIS6</accession>
<feature type="compositionally biased region" description="Low complexity" evidence="1">
    <location>
        <begin position="455"/>
        <end position="483"/>
    </location>
</feature>
<name>A0AAD6VIS6_9AGAR</name>
<evidence type="ECO:0000313" key="3">
    <source>
        <dbReference type="Proteomes" id="UP001219525"/>
    </source>
</evidence>
<reference evidence="2" key="1">
    <citation type="submission" date="2023-03" db="EMBL/GenBank/DDBJ databases">
        <title>Massive genome expansion in bonnet fungi (Mycena s.s.) driven by repeated elements and novel gene families across ecological guilds.</title>
        <authorList>
            <consortium name="Lawrence Berkeley National Laboratory"/>
            <person name="Harder C.B."/>
            <person name="Miyauchi S."/>
            <person name="Viragh M."/>
            <person name="Kuo A."/>
            <person name="Thoen E."/>
            <person name="Andreopoulos B."/>
            <person name="Lu D."/>
            <person name="Skrede I."/>
            <person name="Drula E."/>
            <person name="Henrissat B."/>
            <person name="Morin E."/>
            <person name="Kohler A."/>
            <person name="Barry K."/>
            <person name="LaButti K."/>
            <person name="Morin E."/>
            <person name="Salamov A."/>
            <person name="Lipzen A."/>
            <person name="Mereny Z."/>
            <person name="Hegedus B."/>
            <person name="Baldrian P."/>
            <person name="Stursova M."/>
            <person name="Weitz H."/>
            <person name="Taylor A."/>
            <person name="Grigoriev I.V."/>
            <person name="Nagy L.G."/>
            <person name="Martin F."/>
            <person name="Kauserud H."/>
        </authorList>
    </citation>
    <scope>NUCLEOTIDE SEQUENCE</scope>
    <source>
        <strain evidence="2">9144</strain>
    </source>
</reference>
<feature type="region of interest" description="Disordered" evidence="1">
    <location>
        <begin position="356"/>
        <end position="485"/>
    </location>
</feature>
<comment type="caution">
    <text evidence="2">The sequence shown here is derived from an EMBL/GenBank/DDBJ whole genome shotgun (WGS) entry which is preliminary data.</text>
</comment>
<keyword evidence="3" id="KW-1185">Reference proteome</keyword>
<organism evidence="2 3">
    <name type="scientific">Mycena pura</name>
    <dbReference type="NCBI Taxonomy" id="153505"/>
    <lineage>
        <taxon>Eukaryota</taxon>
        <taxon>Fungi</taxon>
        <taxon>Dikarya</taxon>
        <taxon>Basidiomycota</taxon>
        <taxon>Agaricomycotina</taxon>
        <taxon>Agaricomycetes</taxon>
        <taxon>Agaricomycetidae</taxon>
        <taxon>Agaricales</taxon>
        <taxon>Marasmiineae</taxon>
        <taxon>Mycenaceae</taxon>
        <taxon>Mycena</taxon>
    </lineage>
</organism>
<evidence type="ECO:0000313" key="2">
    <source>
        <dbReference type="EMBL" id="KAJ7214032.1"/>
    </source>
</evidence>
<dbReference type="EMBL" id="JARJCW010000020">
    <property type="protein sequence ID" value="KAJ7214032.1"/>
    <property type="molecule type" value="Genomic_DNA"/>
</dbReference>